<name>A0A318JHV4_9NEIS</name>
<dbReference type="Gene3D" id="3.30.420.10">
    <property type="entry name" value="Ribonuclease H-like superfamily/Ribonuclease H"/>
    <property type="match status" value="1"/>
</dbReference>
<dbReference type="AlphaFoldDB" id="A0A318JHV4"/>
<evidence type="ECO:0000313" key="2">
    <source>
        <dbReference type="EMBL" id="PXX49403.1"/>
    </source>
</evidence>
<gene>
    <name evidence="2" type="ORF">DFR38_10443</name>
</gene>
<dbReference type="Pfam" id="PF16473">
    <property type="entry name" value="Rv2179c-like"/>
    <property type="match status" value="1"/>
</dbReference>
<dbReference type="InterPro" id="IPR012337">
    <property type="entry name" value="RNaseH-like_sf"/>
</dbReference>
<keyword evidence="3" id="KW-1185">Reference proteome</keyword>
<dbReference type="InterPro" id="IPR036397">
    <property type="entry name" value="RNaseH_sf"/>
</dbReference>
<reference evidence="2 3" key="1">
    <citation type="submission" date="2018-05" db="EMBL/GenBank/DDBJ databases">
        <title>Genomic Encyclopedia of Type Strains, Phase IV (KMG-IV): sequencing the most valuable type-strain genomes for metagenomic binning, comparative biology and taxonomic classification.</title>
        <authorList>
            <person name="Goeker M."/>
        </authorList>
    </citation>
    <scope>NUCLEOTIDE SEQUENCE [LARGE SCALE GENOMIC DNA]</scope>
    <source>
        <strain evidence="2 3">DSM 25134</strain>
    </source>
</reference>
<dbReference type="OrthoDB" id="9803925at2"/>
<protein>
    <submittedName>
        <fullName evidence="2">Uncharacterized protein DUF5051</fullName>
    </submittedName>
</protein>
<dbReference type="EMBL" id="QJKC01000004">
    <property type="protein sequence ID" value="PXX49403.1"/>
    <property type="molecule type" value="Genomic_DNA"/>
</dbReference>
<organism evidence="2 3">
    <name type="scientific">Aquitalea magnusonii</name>
    <dbReference type="NCBI Taxonomy" id="332411"/>
    <lineage>
        <taxon>Bacteria</taxon>
        <taxon>Pseudomonadati</taxon>
        <taxon>Pseudomonadota</taxon>
        <taxon>Betaproteobacteria</taxon>
        <taxon>Neisseriales</taxon>
        <taxon>Chromobacteriaceae</taxon>
        <taxon>Aquitalea</taxon>
    </lineage>
</organism>
<proteinExistence type="predicted"/>
<evidence type="ECO:0000313" key="3">
    <source>
        <dbReference type="Proteomes" id="UP000248395"/>
    </source>
</evidence>
<comment type="caution">
    <text evidence="2">The sequence shown here is derived from an EMBL/GenBank/DDBJ whole genome shotgun (WGS) entry which is preliminary data.</text>
</comment>
<dbReference type="RefSeq" id="WP_059284656.1">
    <property type="nucleotide sequence ID" value="NZ_LNQU01000005.1"/>
</dbReference>
<sequence>MKPTRHIIVDLETLDTQPSAVILTAGLVAVEITETECITLGSWYRPLLWDHPRHNQAGRSTSQDTADWWVKQSDAALSEAFCNDYDAIPISLALNSLNAWLQLNPYPIWGNGSDFDNAVLQHAFKQHGLRWPYWRNCCLRSTKNLANQLGLHVEMPEWPEGKIKHHALHDAEYEARILAALLRAFTEQNRIYVTIPAPIAKFEIADVAQLVNLIISEQRGAA</sequence>
<dbReference type="GO" id="GO:0003676">
    <property type="term" value="F:nucleic acid binding"/>
    <property type="evidence" value="ECO:0007669"/>
    <property type="project" value="InterPro"/>
</dbReference>
<dbReference type="InterPro" id="IPR033390">
    <property type="entry name" value="Rv2179c-like"/>
</dbReference>
<dbReference type="SUPFAM" id="SSF53098">
    <property type="entry name" value="Ribonuclease H-like"/>
    <property type="match status" value="1"/>
</dbReference>
<evidence type="ECO:0000259" key="1">
    <source>
        <dbReference type="Pfam" id="PF16473"/>
    </source>
</evidence>
<accession>A0A318JHV4</accession>
<feature type="domain" description="3'-5' exoribonuclease Rv2179c-like" evidence="1">
    <location>
        <begin position="6"/>
        <end position="181"/>
    </location>
</feature>
<dbReference type="Proteomes" id="UP000248395">
    <property type="component" value="Unassembled WGS sequence"/>
</dbReference>